<sequence>MANKSRKYDLVIWDWNGTLLDDTETCYGIANFMRQERGMDLMPSIDTYRTMFRFPVIEYYRSMGYTFETEPYDEVAREFIAMYAERVSLCPMQPCAEETLQAVLDLGARQVLLSATGQQKLNEQVAMFSLNRYFERVIGGSDNLAHGKADYAREFLLECGVTPRRALFIGDTDHDYEIASSIGCDCALLIPGHQTREILEKLDALLIDSLCEIPGLLEE</sequence>
<comment type="caution">
    <text evidence="1">The sequence shown here is derived from an EMBL/GenBank/DDBJ whole genome shotgun (WGS) entry which is preliminary data.</text>
</comment>
<dbReference type="GO" id="GO:0006281">
    <property type="term" value="P:DNA repair"/>
    <property type="evidence" value="ECO:0007669"/>
    <property type="project" value="TreeGrafter"/>
</dbReference>
<dbReference type="InterPro" id="IPR023198">
    <property type="entry name" value="PGP-like_dom2"/>
</dbReference>
<dbReference type="EC" id="3.1.3.18" evidence="1"/>
<dbReference type="EMBL" id="VSSQ01005978">
    <property type="protein sequence ID" value="MPM31094.1"/>
    <property type="molecule type" value="Genomic_DNA"/>
</dbReference>
<dbReference type="AlphaFoldDB" id="A0A644YYP8"/>
<name>A0A644YYP8_9ZZZZ</name>
<dbReference type="GO" id="GO:0005829">
    <property type="term" value="C:cytosol"/>
    <property type="evidence" value="ECO:0007669"/>
    <property type="project" value="TreeGrafter"/>
</dbReference>
<evidence type="ECO:0000313" key="1">
    <source>
        <dbReference type="EMBL" id="MPM31094.1"/>
    </source>
</evidence>
<reference evidence="1" key="1">
    <citation type="submission" date="2019-08" db="EMBL/GenBank/DDBJ databases">
        <authorList>
            <person name="Kucharzyk K."/>
            <person name="Murdoch R.W."/>
            <person name="Higgins S."/>
            <person name="Loffler F."/>
        </authorList>
    </citation>
    <scope>NUCLEOTIDE SEQUENCE</scope>
</reference>
<dbReference type="InterPro" id="IPR041492">
    <property type="entry name" value="HAD_2"/>
</dbReference>
<dbReference type="SUPFAM" id="SSF56784">
    <property type="entry name" value="HAD-like"/>
    <property type="match status" value="1"/>
</dbReference>
<dbReference type="GO" id="GO:0008967">
    <property type="term" value="F:phosphoglycolate phosphatase activity"/>
    <property type="evidence" value="ECO:0007669"/>
    <property type="project" value="UniProtKB-EC"/>
</dbReference>
<dbReference type="SFLD" id="SFLDS00003">
    <property type="entry name" value="Haloacid_Dehalogenase"/>
    <property type="match status" value="1"/>
</dbReference>
<gene>
    <name evidence="1" type="primary">gph_41</name>
    <name evidence="1" type="ORF">SDC9_77647</name>
</gene>
<organism evidence="1">
    <name type="scientific">bioreactor metagenome</name>
    <dbReference type="NCBI Taxonomy" id="1076179"/>
    <lineage>
        <taxon>unclassified sequences</taxon>
        <taxon>metagenomes</taxon>
        <taxon>ecological metagenomes</taxon>
    </lineage>
</organism>
<keyword evidence="1" id="KW-0378">Hydrolase</keyword>
<dbReference type="Gene3D" id="1.10.150.240">
    <property type="entry name" value="Putative phosphatase, domain 2"/>
    <property type="match status" value="1"/>
</dbReference>
<protein>
    <submittedName>
        <fullName evidence="1">Phosphoglycolate phosphatase</fullName>
        <ecNumber evidence="1">3.1.3.18</ecNumber>
    </submittedName>
</protein>
<dbReference type="Pfam" id="PF13419">
    <property type="entry name" value="HAD_2"/>
    <property type="match status" value="1"/>
</dbReference>
<accession>A0A644YYP8</accession>
<dbReference type="InterPro" id="IPR036412">
    <property type="entry name" value="HAD-like_sf"/>
</dbReference>
<proteinExistence type="predicted"/>
<dbReference type="PANTHER" id="PTHR43434">
    <property type="entry name" value="PHOSPHOGLYCOLATE PHOSPHATASE"/>
    <property type="match status" value="1"/>
</dbReference>
<dbReference type="InterPro" id="IPR050155">
    <property type="entry name" value="HAD-like_hydrolase_sf"/>
</dbReference>
<dbReference type="PANTHER" id="PTHR43434:SF1">
    <property type="entry name" value="PHOSPHOGLYCOLATE PHOSPHATASE"/>
    <property type="match status" value="1"/>
</dbReference>
<dbReference type="SFLD" id="SFLDG01129">
    <property type="entry name" value="C1.5:_HAD__Beta-PGM__Phosphata"/>
    <property type="match status" value="1"/>
</dbReference>
<dbReference type="InterPro" id="IPR023214">
    <property type="entry name" value="HAD_sf"/>
</dbReference>
<dbReference type="Gene3D" id="3.40.50.1000">
    <property type="entry name" value="HAD superfamily/HAD-like"/>
    <property type="match status" value="1"/>
</dbReference>